<name>A0A1F7X0R1_9BACT</name>
<evidence type="ECO:0000259" key="2">
    <source>
        <dbReference type="Pfam" id="PF00534"/>
    </source>
</evidence>
<proteinExistence type="predicted"/>
<dbReference type="Pfam" id="PF13439">
    <property type="entry name" value="Glyco_transf_4"/>
    <property type="match status" value="1"/>
</dbReference>
<dbReference type="AlphaFoldDB" id="A0A1F7X0R1"/>
<dbReference type="SUPFAM" id="SSF53756">
    <property type="entry name" value="UDP-Glycosyltransferase/glycogen phosphorylase"/>
    <property type="match status" value="1"/>
</dbReference>
<reference evidence="4 5" key="1">
    <citation type="journal article" date="2016" name="Nat. Commun.">
        <title>Thousands of microbial genomes shed light on interconnected biogeochemical processes in an aquifer system.</title>
        <authorList>
            <person name="Anantharaman K."/>
            <person name="Brown C.T."/>
            <person name="Hug L.A."/>
            <person name="Sharon I."/>
            <person name="Castelle C.J."/>
            <person name="Probst A.J."/>
            <person name="Thomas B.C."/>
            <person name="Singh A."/>
            <person name="Wilkins M.J."/>
            <person name="Karaoz U."/>
            <person name="Brodie E.L."/>
            <person name="Williams K.H."/>
            <person name="Hubbard S.S."/>
            <person name="Banfield J.F."/>
        </authorList>
    </citation>
    <scope>NUCLEOTIDE SEQUENCE [LARGE SCALE GENOMIC DNA]</scope>
</reference>
<comment type="caution">
    <text evidence="4">The sequence shown here is derived from an EMBL/GenBank/DDBJ whole genome shotgun (WGS) entry which is preliminary data.</text>
</comment>
<dbReference type="EMBL" id="MGFP01000044">
    <property type="protein sequence ID" value="OGM08587.1"/>
    <property type="molecule type" value="Genomic_DNA"/>
</dbReference>
<dbReference type="InterPro" id="IPR001296">
    <property type="entry name" value="Glyco_trans_1"/>
</dbReference>
<keyword evidence="1" id="KW-0808">Transferase</keyword>
<organism evidence="4 5">
    <name type="scientific">Candidatus Woesebacteria bacterium RBG_13_34_9</name>
    <dbReference type="NCBI Taxonomy" id="1802477"/>
    <lineage>
        <taxon>Bacteria</taxon>
        <taxon>Candidatus Woeseibacteriota</taxon>
    </lineage>
</organism>
<sequence length="370" mass="42263">MKVALDKRALEGSHKLRGVGFYSKELALALINEAKKTKNIDINLVDFSKSNLKYFDIVHYLDFNPFFLTLPFKFPTRTVVTIHDLIPLIYPNHYIPGIRGKIKYFFQKLNIKKVNAIITVSETSKKDIVRFLGIPADKVCVIYLAPGTIFQPEKDTKKLREVARKYNLPIKFVLYLGDINYNKNIPNLIRACSIAKYPLVIVGKHALEIEDKLKAPEVMGVQDFIRKTSKKDHPEIEHLKEVLELIKLHNVMRLGYLSDEDLVSIFNLATCYCQPSYYEGFGLPMAQALACQTPVVASKTQALVEIFEGCAIFAEPGKPQDLAEKIKLVCENFSLRASLIKEGNNKMQKFDWNKVAKETIDVYMEVLRNK</sequence>
<evidence type="ECO:0008006" key="6">
    <source>
        <dbReference type="Google" id="ProtNLM"/>
    </source>
</evidence>
<protein>
    <recommendedName>
        <fullName evidence="6">Glycosyl transferase family 1 domain-containing protein</fullName>
    </recommendedName>
</protein>
<gene>
    <name evidence="4" type="ORF">A2159_03045</name>
</gene>
<evidence type="ECO:0000313" key="4">
    <source>
        <dbReference type="EMBL" id="OGM08587.1"/>
    </source>
</evidence>
<dbReference type="Gene3D" id="3.40.50.2000">
    <property type="entry name" value="Glycogen Phosphorylase B"/>
    <property type="match status" value="2"/>
</dbReference>
<dbReference type="PANTHER" id="PTHR46401">
    <property type="entry name" value="GLYCOSYLTRANSFERASE WBBK-RELATED"/>
    <property type="match status" value="1"/>
</dbReference>
<dbReference type="CDD" id="cd03809">
    <property type="entry name" value="GT4_MtfB-like"/>
    <property type="match status" value="1"/>
</dbReference>
<dbReference type="GO" id="GO:0016757">
    <property type="term" value="F:glycosyltransferase activity"/>
    <property type="evidence" value="ECO:0007669"/>
    <property type="project" value="InterPro"/>
</dbReference>
<feature type="domain" description="Glycosyl transferase family 1" evidence="2">
    <location>
        <begin position="171"/>
        <end position="344"/>
    </location>
</feature>
<evidence type="ECO:0000259" key="3">
    <source>
        <dbReference type="Pfam" id="PF13439"/>
    </source>
</evidence>
<dbReference type="PANTHER" id="PTHR46401:SF2">
    <property type="entry name" value="GLYCOSYLTRANSFERASE WBBK-RELATED"/>
    <property type="match status" value="1"/>
</dbReference>
<dbReference type="Pfam" id="PF00534">
    <property type="entry name" value="Glycos_transf_1"/>
    <property type="match status" value="1"/>
</dbReference>
<dbReference type="Proteomes" id="UP000179219">
    <property type="component" value="Unassembled WGS sequence"/>
</dbReference>
<evidence type="ECO:0000313" key="5">
    <source>
        <dbReference type="Proteomes" id="UP000179219"/>
    </source>
</evidence>
<evidence type="ECO:0000256" key="1">
    <source>
        <dbReference type="ARBA" id="ARBA00022679"/>
    </source>
</evidence>
<accession>A0A1F7X0R1</accession>
<dbReference type="InterPro" id="IPR028098">
    <property type="entry name" value="Glyco_trans_4-like_N"/>
</dbReference>
<feature type="domain" description="Glycosyltransferase subfamily 4-like N-terminal" evidence="3">
    <location>
        <begin position="55"/>
        <end position="143"/>
    </location>
</feature>